<name>A0A2S0USY0_9RHOB</name>
<organism evidence="1 2">
    <name type="scientific">Paragemmobacter aquarius</name>
    <dbReference type="NCBI Taxonomy" id="2169400"/>
    <lineage>
        <taxon>Bacteria</taxon>
        <taxon>Pseudomonadati</taxon>
        <taxon>Pseudomonadota</taxon>
        <taxon>Alphaproteobacteria</taxon>
        <taxon>Rhodobacterales</taxon>
        <taxon>Paracoccaceae</taxon>
        <taxon>Paragemmobacter</taxon>
    </lineage>
</organism>
<sequence length="72" mass="7972">MVQKIVGNLVGLNESSLLIDNILIDIDLALLRYNQRFETDFGDYVEHAAGGARDSISGQDYPVGDFIEEVEV</sequence>
<geneLocation type="plasmid" evidence="1">
    <name>unnamed3</name>
</geneLocation>
<gene>
    <name evidence="1" type="ORF">HYN69_20385</name>
</gene>
<accession>A0A2S0USY0</accession>
<keyword evidence="2" id="KW-1185">Reference proteome</keyword>
<evidence type="ECO:0000313" key="1">
    <source>
        <dbReference type="EMBL" id="AWB50935.1"/>
    </source>
</evidence>
<dbReference type="AlphaFoldDB" id="A0A2S0USY0"/>
<keyword evidence="1" id="KW-0614">Plasmid</keyword>
<dbReference type="KEGG" id="geh:HYN69_20385"/>
<proteinExistence type="predicted"/>
<protein>
    <submittedName>
        <fullName evidence="1">Uncharacterized protein</fullName>
    </submittedName>
</protein>
<dbReference type="Proteomes" id="UP000244496">
    <property type="component" value="Plasmid unnamed3"/>
</dbReference>
<evidence type="ECO:0000313" key="2">
    <source>
        <dbReference type="Proteomes" id="UP000244496"/>
    </source>
</evidence>
<dbReference type="EMBL" id="CP028921">
    <property type="protein sequence ID" value="AWB50935.1"/>
    <property type="molecule type" value="Genomic_DNA"/>
</dbReference>
<reference evidence="1 2" key="1">
    <citation type="submission" date="2018-04" db="EMBL/GenBank/DDBJ databases">
        <title>Genome sequencing of Gemmobacter.</title>
        <authorList>
            <person name="Yi H."/>
            <person name="Baek M.-G."/>
        </authorList>
    </citation>
    <scope>NUCLEOTIDE SEQUENCE [LARGE SCALE GENOMIC DNA]</scope>
    <source>
        <strain evidence="1 2">HYN0069</strain>
        <plasmid evidence="2">Plasmid unnamed3</plasmid>
    </source>
</reference>